<feature type="region of interest" description="Disordered" evidence="1">
    <location>
        <begin position="149"/>
        <end position="191"/>
    </location>
</feature>
<feature type="compositionally biased region" description="Acidic residues" evidence="1">
    <location>
        <begin position="176"/>
        <end position="186"/>
    </location>
</feature>
<dbReference type="Gene3D" id="1.10.10.60">
    <property type="entry name" value="Homeodomain-like"/>
    <property type="match status" value="1"/>
</dbReference>
<reference evidence="2 3" key="1">
    <citation type="submission" date="2016-08" db="EMBL/GenBank/DDBJ databases">
        <title>Draft genome sequence of allopolyploid Zygosaccharomyces rouxii.</title>
        <authorList>
            <person name="Watanabe J."/>
            <person name="Uehara K."/>
            <person name="Mogi Y."/>
            <person name="Tsukioka Y."/>
        </authorList>
    </citation>
    <scope>NUCLEOTIDE SEQUENCE [LARGE SCALE GENOMIC DNA]</scope>
    <source>
        <strain evidence="2 3">NBRC 110957</strain>
    </source>
</reference>
<protein>
    <submittedName>
        <fullName evidence="2">Uncharacterized protein</fullName>
    </submittedName>
</protein>
<sequence>MSIKEIALDLTIFTLTSVNDAISFKPQLCFEVPKQDYQQLKEDYINFTGTSIRKNRSKLFFLPTNVSDELQKLNASVPESAKQVPNDGRVYYKNRLITELDYENVKRVETACAFIAYTALNSFVHFETDVKSNSNGNSDSESATMIAAVPAGGNSGSSGSSVDVDGNSSSTVGNGGEDEDENEEVSSSESVTRALKKGNILGFRELGHLVGITPWHFHRVFKVITGLTIREYGQLCVEFIKKNKELVNACRVRVMRFRISEHYSCLDDTHFLRDGGLQYPATENIVLLHDYFIDPNKFKEFKKRKSNTKPVQEEINYGVTQRSQIRKRRSSVVYGRIQRASQNTITSNSLNDCLISPTSVRRSISLPQPDERNNSYNYNSNYNYNYNNGGNDNISGSNIIDNDFENEIENDTFNNYHYSNVTANNNLDNDTDDSTSASSDWERPMHNIFPPLSMATPRPTSPPVTSRKNSIISIGSAGAAASASNNKVSKKGGNLVEAHRRNRSDGLGLNLDSLRDASINQKLSMATTSSGTTVGGNNNGNSNNKNSTNTSTIEFNNNMFQNNDAEDVNFNGLDYGSSSNLFQKQFKLDPKFPYQSDSSDTNVSGGTNNISRSSDSTAAAAMAAFGGVNGSGNNNSSNNNSVGGGGVPSMTDISLFNNSLLEQTATPAANLLLDTDPTSVSTGGQEELDVDTLLNNSSSLLDELVPFNLHHHHHHNPPPQRKEGAVAGELFSMPEENELFDSLNGDLLAGDALLSFEH</sequence>
<organism evidence="2 3">
    <name type="scientific">Zygosaccharomyces rouxii</name>
    <dbReference type="NCBI Taxonomy" id="4956"/>
    <lineage>
        <taxon>Eukaryota</taxon>
        <taxon>Fungi</taxon>
        <taxon>Dikarya</taxon>
        <taxon>Ascomycota</taxon>
        <taxon>Saccharomycotina</taxon>
        <taxon>Saccharomycetes</taxon>
        <taxon>Saccharomycetales</taxon>
        <taxon>Saccharomycetaceae</taxon>
        <taxon>Zygosaccharomyces</taxon>
    </lineage>
</organism>
<feature type="region of interest" description="Disordered" evidence="1">
    <location>
        <begin position="527"/>
        <end position="551"/>
    </location>
</feature>
<dbReference type="Proteomes" id="UP000187013">
    <property type="component" value="Unassembled WGS sequence"/>
</dbReference>
<feature type="compositionally biased region" description="Low complexity" evidence="1">
    <location>
        <begin position="423"/>
        <end position="439"/>
    </location>
</feature>
<name>A0A1Q3AFI8_ZYGRO</name>
<evidence type="ECO:0000313" key="3">
    <source>
        <dbReference type="Proteomes" id="UP000187013"/>
    </source>
</evidence>
<feature type="compositionally biased region" description="Low complexity" evidence="1">
    <location>
        <begin position="463"/>
        <end position="494"/>
    </location>
</feature>
<comment type="caution">
    <text evidence="2">The sequence shown here is derived from an EMBL/GenBank/DDBJ whole genome shotgun (WGS) entry which is preliminary data.</text>
</comment>
<feature type="compositionally biased region" description="Low complexity" evidence="1">
    <location>
        <begin position="539"/>
        <end position="551"/>
    </location>
</feature>
<feature type="compositionally biased region" description="Low complexity" evidence="1">
    <location>
        <begin position="157"/>
        <end position="172"/>
    </location>
</feature>
<accession>A0A1Q3AFI8</accession>
<dbReference type="EMBL" id="BDGX01000039">
    <property type="protein sequence ID" value="GAV54487.1"/>
    <property type="molecule type" value="Genomic_DNA"/>
</dbReference>
<evidence type="ECO:0000256" key="1">
    <source>
        <dbReference type="SAM" id="MobiDB-lite"/>
    </source>
</evidence>
<feature type="region of interest" description="Disordered" evidence="1">
    <location>
        <begin position="423"/>
        <end position="509"/>
    </location>
</feature>
<dbReference type="OrthoDB" id="2447880at2759"/>
<evidence type="ECO:0000313" key="2">
    <source>
        <dbReference type="EMBL" id="GAV54487.1"/>
    </source>
</evidence>
<dbReference type="AlphaFoldDB" id="A0A1Q3AFI8"/>
<gene>
    <name evidence="2" type="ORF">ZYGR_0AM00250</name>
</gene>
<proteinExistence type="predicted"/>